<dbReference type="Proteomes" id="UP000271152">
    <property type="component" value="Unassembled WGS sequence"/>
</dbReference>
<dbReference type="InterPro" id="IPR012667">
    <property type="entry name" value="CbtB_put"/>
</dbReference>
<protein>
    <submittedName>
        <fullName evidence="2">Putative cobalt transporter subunit CbtB</fullName>
    </submittedName>
</protein>
<keyword evidence="1" id="KW-0472">Membrane</keyword>
<dbReference type="Pfam" id="PF09489">
    <property type="entry name" value="CbtB"/>
    <property type="match status" value="1"/>
</dbReference>
<dbReference type="AlphaFoldDB" id="A0A3M5WLL9"/>
<keyword evidence="1" id="KW-1133">Transmembrane helix</keyword>
<dbReference type="EMBL" id="RBUG01000112">
    <property type="protein sequence ID" value="RMU70684.1"/>
    <property type="molecule type" value="Genomic_DNA"/>
</dbReference>
<accession>A0A3M5WLL9</accession>
<evidence type="ECO:0000313" key="3">
    <source>
        <dbReference type="Proteomes" id="UP000271152"/>
    </source>
</evidence>
<keyword evidence="1" id="KW-0812">Transmembrane</keyword>
<evidence type="ECO:0000313" key="2">
    <source>
        <dbReference type="EMBL" id="RMU70684.1"/>
    </source>
</evidence>
<evidence type="ECO:0000256" key="1">
    <source>
        <dbReference type="SAM" id="Phobius"/>
    </source>
</evidence>
<dbReference type="NCBIfam" id="TIGR02459">
    <property type="entry name" value="CbtB"/>
    <property type="match status" value="1"/>
</dbReference>
<sequence length="84" mass="8769">MKPPASAGRFFCAWPTCRSSRGNAMSTISSHAAAPSSTRIQRLTAAISAALLGACLVYFAGFSHIAAVHNAAHDTRHSAAFPCH</sequence>
<feature type="transmembrane region" description="Helical" evidence="1">
    <location>
        <begin position="43"/>
        <end position="67"/>
    </location>
</feature>
<gene>
    <name evidence="2" type="ORF">ALP23_05277</name>
</gene>
<reference evidence="2 3" key="1">
    <citation type="submission" date="2018-08" db="EMBL/GenBank/DDBJ databases">
        <title>Recombination of ecologically and evolutionarily significant loci maintains genetic cohesion in the Pseudomonas syringae species complex.</title>
        <authorList>
            <person name="Dillon M."/>
            <person name="Thakur S."/>
            <person name="Almeida R.N.D."/>
            <person name="Weir B.S."/>
            <person name="Guttman D.S."/>
        </authorList>
    </citation>
    <scope>NUCLEOTIDE SEQUENCE [LARGE SCALE GENOMIC DNA]</scope>
    <source>
        <strain evidence="2 3">ICMP 11947</strain>
    </source>
</reference>
<name>A0A3M5WLL9_9PSED</name>
<organism evidence="2 3">
    <name type="scientific">Pseudomonas syringae pv. apii</name>
    <dbReference type="NCBI Taxonomy" id="81036"/>
    <lineage>
        <taxon>Bacteria</taxon>
        <taxon>Pseudomonadati</taxon>
        <taxon>Pseudomonadota</taxon>
        <taxon>Gammaproteobacteria</taxon>
        <taxon>Pseudomonadales</taxon>
        <taxon>Pseudomonadaceae</taxon>
        <taxon>Pseudomonas</taxon>
    </lineage>
</organism>
<proteinExistence type="predicted"/>
<comment type="caution">
    <text evidence="2">The sequence shown here is derived from an EMBL/GenBank/DDBJ whole genome shotgun (WGS) entry which is preliminary data.</text>
</comment>